<dbReference type="EMBL" id="PVNP01000109">
    <property type="protein sequence ID" value="PRO73540.1"/>
    <property type="molecule type" value="Genomic_DNA"/>
</dbReference>
<dbReference type="GO" id="GO:0004803">
    <property type="term" value="F:transposase activity"/>
    <property type="evidence" value="ECO:0007669"/>
    <property type="project" value="InterPro"/>
</dbReference>
<evidence type="ECO:0000313" key="4">
    <source>
        <dbReference type="EMBL" id="PRO73574.1"/>
    </source>
</evidence>
<evidence type="ECO:0000313" key="5">
    <source>
        <dbReference type="Proteomes" id="UP000238949"/>
    </source>
</evidence>
<dbReference type="Proteomes" id="UP000238949">
    <property type="component" value="Unassembled WGS sequence"/>
</dbReference>
<protein>
    <submittedName>
        <fullName evidence="3">IS91 family transposase</fullName>
    </submittedName>
</protein>
<dbReference type="RefSeq" id="WP_170308460.1">
    <property type="nucleotide sequence ID" value="NZ_PVNP01000105.1"/>
</dbReference>
<accession>A0A2S9VAR0</accession>
<dbReference type="PANTHER" id="PTHR37023">
    <property type="entry name" value="TRANSPOSASE"/>
    <property type="match status" value="1"/>
</dbReference>
<keyword evidence="5" id="KW-1185">Reference proteome</keyword>
<evidence type="ECO:0000313" key="3">
    <source>
        <dbReference type="EMBL" id="PRO73540.1"/>
    </source>
</evidence>
<evidence type="ECO:0000313" key="2">
    <source>
        <dbReference type="EMBL" id="PRO72529.1"/>
    </source>
</evidence>
<sequence>FFLPVRVLSRLFRRLYMQGVRELYESTQLLCFGELTQTSGFEHAGHFMAWCKQQQSMEWVVYAKPPFAGPQAVLKYLSRYTHRVAIANRRLQSIDETHVSFTYKDYRRKGNNMHRTMQLTCDEFMRRFLLHVLPTGFHRIRHYGLLASKAKLNMARQALHVAPPPEIKNPANESKADSAPFVCRQCQSPMKVSGLRLPAYLPRAPPK</sequence>
<feature type="non-terminal residue" evidence="3">
    <location>
        <position position="1"/>
    </location>
</feature>
<organism evidence="3 5">
    <name type="scientific">Alteromonas alba</name>
    <dbReference type="NCBI Taxonomy" id="2079529"/>
    <lineage>
        <taxon>Bacteria</taxon>
        <taxon>Pseudomonadati</taxon>
        <taxon>Pseudomonadota</taxon>
        <taxon>Gammaproteobacteria</taxon>
        <taxon>Alteromonadales</taxon>
        <taxon>Alteromonadaceae</taxon>
        <taxon>Alteromonas/Salinimonas group</taxon>
        <taxon>Alteromonas</taxon>
    </lineage>
</organism>
<dbReference type="GO" id="GO:0006313">
    <property type="term" value="P:DNA transposition"/>
    <property type="evidence" value="ECO:0007669"/>
    <property type="project" value="InterPro"/>
</dbReference>
<proteinExistence type="predicted"/>
<dbReference type="InterPro" id="IPR007069">
    <property type="entry name" value="Transposase_32"/>
</dbReference>
<dbReference type="Pfam" id="PF04986">
    <property type="entry name" value="Y2_Tnp"/>
    <property type="match status" value="1"/>
</dbReference>
<dbReference type="GO" id="GO:0003677">
    <property type="term" value="F:DNA binding"/>
    <property type="evidence" value="ECO:0007669"/>
    <property type="project" value="InterPro"/>
</dbReference>
<comment type="caution">
    <text evidence="3">The sequence shown here is derived from an EMBL/GenBank/DDBJ whole genome shotgun (WGS) entry which is preliminary data.</text>
</comment>
<dbReference type="EMBL" id="PVNP01000105">
    <property type="protein sequence ID" value="PRO73574.1"/>
    <property type="molecule type" value="Genomic_DNA"/>
</dbReference>
<dbReference type="AlphaFoldDB" id="A0A2S9VAR0"/>
<reference evidence="5" key="2">
    <citation type="journal article" date="2020" name="Int. J. Syst. Evol. Microbiol.">
        <title>Alteromonas alba sp. nov., a marine bacterium isolated from the seawater of the West Pacific Ocean.</title>
        <authorList>
            <person name="Sun C."/>
            <person name="Wu Y.-H."/>
            <person name="Xamxidin M."/>
            <person name="Cheng H."/>
            <person name="Xu X.-W."/>
        </authorList>
    </citation>
    <scope>NUCLEOTIDE SEQUENCE [LARGE SCALE GENOMIC DNA]</scope>
    <source>
        <strain evidence="5">190</strain>
    </source>
</reference>
<name>A0A2S9VAR0_9ALTE</name>
<reference evidence="3" key="1">
    <citation type="journal article" date="2018" name="Int. J. Syst. Evol. Microbiol.">
        <title>Alteromonas alba sp. nov., a marine bacterium isolated from the seawater of the West Pacific Ocean.</title>
        <authorList>
            <person name="Sun C."/>
            <person name="Wu Y.-H."/>
            <person name="Xamxidin M."/>
            <person name="Cheng H."/>
            <person name="Xu X.-W."/>
        </authorList>
    </citation>
    <scope>NUCLEOTIDE SEQUENCE [LARGE SCALE GENOMIC DNA]</scope>
    <source>
        <strain evidence="3">190</strain>
    </source>
</reference>
<gene>
    <name evidence="4" type="ORF">C6Y40_10785</name>
    <name evidence="3" type="ORF">C6Y40_11090</name>
    <name evidence="2" type="ORF">C6Y40_16255</name>
</gene>
<feature type="domain" description="Transposase IS801/IS1294" evidence="1">
    <location>
        <begin position="1"/>
        <end position="149"/>
    </location>
</feature>
<evidence type="ECO:0000259" key="1">
    <source>
        <dbReference type="Pfam" id="PF04986"/>
    </source>
</evidence>
<dbReference type="PANTHER" id="PTHR37023:SF1">
    <property type="entry name" value="ISSOD25 TRANSPOSASE TNPA_ISSOD25"/>
    <property type="match status" value="1"/>
</dbReference>
<dbReference type="EMBL" id="PVNP01000184">
    <property type="protein sequence ID" value="PRO72529.1"/>
    <property type="molecule type" value="Genomic_DNA"/>
</dbReference>